<dbReference type="AlphaFoldDB" id="A0A0A9HH67"/>
<name>A0A0A9HH67_ARUDO</name>
<sequence length="54" mass="5918">MCESRGAVVWLRVAGGEVRVDDADALASHRSLSMPAPFRVGGRRRHACHAEIEM</sequence>
<accession>A0A0A9HH67</accession>
<organism evidence="1">
    <name type="scientific">Arundo donax</name>
    <name type="common">Giant reed</name>
    <name type="synonym">Donax arundinaceus</name>
    <dbReference type="NCBI Taxonomy" id="35708"/>
    <lineage>
        <taxon>Eukaryota</taxon>
        <taxon>Viridiplantae</taxon>
        <taxon>Streptophyta</taxon>
        <taxon>Embryophyta</taxon>
        <taxon>Tracheophyta</taxon>
        <taxon>Spermatophyta</taxon>
        <taxon>Magnoliopsida</taxon>
        <taxon>Liliopsida</taxon>
        <taxon>Poales</taxon>
        <taxon>Poaceae</taxon>
        <taxon>PACMAD clade</taxon>
        <taxon>Arundinoideae</taxon>
        <taxon>Arundineae</taxon>
        <taxon>Arundo</taxon>
    </lineage>
</organism>
<reference evidence="1" key="2">
    <citation type="journal article" date="2015" name="Data Brief">
        <title>Shoot transcriptome of the giant reed, Arundo donax.</title>
        <authorList>
            <person name="Barrero R.A."/>
            <person name="Guerrero F.D."/>
            <person name="Moolhuijzen P."/>
            <person name="Goolsby J.A."/>
            <person name="Tidwell J."/>
            <person name="Bellgard S.E."/>
            <person name="Bellgard M.I."/>
        </authorList>
    </citation>
    <scope>NUCLEOTIDE SEQUENCE</scope>
    <source>
        <tissue evidence="1">Shoot tissue taken approximately 20 cm above the soil surface</tissue>
    </source>
</reference>
<reference evidence="1" key="1">
    <citation type="submission" date="2014-09" db="EMBL/GenBank/DDBJ databases">
        <authorList>
            <person name="Magalhaes I.L.F."/>
            <person name="Oliveira U."/>
            <person name="Santos F.R."/>
            <person name="Vidigal T.H.D.A."/>
            <person name="Brescovit A.D."/>
            <person name="Santos A.J."/>
        </authorList>
    </citation>
    <scope>NUCLEOTIDE SEQUENCE</scope>
    <source>
        <tissue evidence="1">Shoot tissue taken approximately 20 cm above the soil surface</tissue>
    </source>
</reference>
<evidence type="ECO:0000313" key="1">
    <source>
        <dbReference type="EMBL" id="JAE35134.1"/>
    </source>
</evidence>
<protein>
    <submittedName>
        <fullName evidence="1">Uncharacterized protein</fullName>
    </submittedName>
</protein>
<dbReference type="EMBL" id="GBRH01162762">
    <property type="protein sequence ID" value="JAE35134.1"/>
    <property type="molecule type" value="Transcribed_RNA"/>
</dbReference>
<proteinExistence type="predicted"/>